<proteinExistence type="predicted"/>
<name>A0PY09_CLONN</name>
<evidence type="ECO:0000313" key="2">
    <source>
        <dbReference type="EMBL" id="ABK60660.1"/>
    </source>
</evidence>
<dbReference type="HOGENOM" id="CLU_053486_0_0_9"/>
<feature type="transmembrane region" description="Helical" evidence="1">
    <location>
        <begin position="61"/>
        <end position="81"/>
    </location>
</feature>
<keyword evidence="1" id="KW-1133">Transmembrane helix</keyword>
<gene>
    <name evidence="2" type="ordered locus">NT01CX_1178</name>
</gene>
<accession>A0PY09</accession>
<dbReference type="AlphaFoldDB" id="A0PY09"/>
<reference evidence="2" key="1">
    <citation type="journal article" date="2006" name="Nat. Biotechnol.">
        <title>The genome and transcriptomes of the anti-tumor agent Clostridium novyi-NT.</title>
        <authorList>
            <person name="Bettegowda C."/>
            <person name="Huang X."/>
            <person name="Lin J."/>
            <person name="Cheong I."/>
            <person name="Kohli M."/>
            <person name="Szabo S.A."/>
            <person name="Zhang X."/>
            <person name="Diaz L.A. Jr."/>
            <person name="Velculescu V.E."/>
            <person name="Parmigiani G."/>
            <person name="Kinzler K.W."/>
            <person name="Vogelstein B."/>
            <person name="Zhou S."/>
        </authorList>
    </citation>
    <scope>NUCLEOTIDE SEQUENCE [LARGE SCALE GENOMIC DNA]</scope>
    <source>
        <strain evidence="2">NT</strain>
    </source>
</reference>
<dbReference type="RefSeq" id="WP_011721269.1">
    <property type="nucleotide sequence ID" value="NC_008593.1"/>
</dbReference>
<keyword evidence="1" id="KW-0472">Membrane</keyword>
<feature type="transmembrane region" description="Helical" evidence="1">
    <location>
        <begin position="192"/>
        <end position="212"/>
    </location>
</feature>
<keyword evidence="1" id="KW-0812">Transmembrane</keyword>
<feature type="transmembrane region" description="Helical" evidence="1">
    <location>
        <begin position="162"/>
        <end position="185"/>
    </location>
</feature>
<organism evidence="2 3">
    <name type="scientific">Clostridium novyi (strain NT)</name>
    <dbReference type="NCBI Taxonomy" id="386415"/>
    <lineage>
        <taxon>Bacteria</taxon>
        <taxon>Bacillati</taxon>
        <taxon>Bacillota</taxon>
        <taxon>Clostridia</taxon>
        <taxon>Eubacteriales</taxon>
        <taxon>Clostridiaceae</taxon>
        <taxon>Clostridium</taxon>
    </lineage>
</organism>
<feature type="transmembrane region" description="Helical" evidence="1">
    <location>
        <begin position="249"/>
        <end position="269"/>
    </location>
</feature>
<evidence type="ECO:0000313" key="3">
    <source>
        <dbReference type="Proteomes" id="UP000008220"/>
    </source>
</evidence>
<keyword evidence="3" id="KW-1185">Reference proteome</keyword>
<dbReference type="KEGG" id="cno:NT01CX_1178"/>
<evidence type="ECO:0000256" key="1">
    <source>
        <dbReference type="SAM" id="Phobius"/>
    </source>
</evidence>
<dbReference type="eggNOG" id="ENOG502Z7JR">
    <property type="taxonomic scope" value="Bacteria"/>
</dbReference>
<sequence length="278" mass="32338">MNIATIEIKKYRLNGSAAETVKREYRKLNKRFKEVVKNKEYKTISPIRKCEILFKNLFKKFLFEIMILSVIITAYLINYEFDSGTSNLMYSTKRGRKLALDKLWVSIVITSIFATIIMAIGLLTYFTIFDYSTVWNVPISSYFNEDLGFSALCWWNISFVKYMLLTILTIYVCNLLFNAITFFISIYIKNSYIVFSIFFIIAAVGIIGIPGISTDNNLIFINGFNLFTLAINCGIWFMEAGAFFTFKYYEVITLGTCLFIMIILNILTFKRFNKVDIR</sequence>
<dbReference type="Proteomes" id="UP000008220">
    <property type="component" value="Chromosome"/>
</dbReference>
<protein>
    <submittedName>
        <fullName evidence="2">Membrane protein, putative</fullName>
    </submittedName>
</protein>
<dbReference type="STRING" id="386415.NT01CX_1178"/>
<dbReference type="EMBL" id="CP000382">
    <property type="protein sequence ID" value="ABK60660.1"/>
    <property type="molecule type" value="Genomic_DNA"/>
</dbReference>
<feature type="transmembrane region" description="Helical" evidence="1">
    <location>
        <begin position="218"/>
        <end position="237"/>
    </location>
</feature>
<feature type="transmembrane region" description="Helical" evidence="1">
    <location>
        <begin position="102"/>
        <end position="128"/>
    </location>
</feature>